<dbReference type="EMBL" id="QRZL01000006">
    <property type="protein sequence ID" value="RGV79440.1"/>
    <property type="molecule type" value="Genomic_DNA"/>
</dbReference>
<dbReference type="InterPro" id="IPR036942">
    <property type="entry name" value="Beta-barrel_TonB_sf"/>
</dbReference>
<dbReference type="SMART" id="SM00965">
    <property type="entry name" value="STN"/>
    <property type="match status" value="1"/>
</dbReference>
<dbReference type="Proteomes" id="UP000441162">
    <property type="component" value="Unassembled WGS sequence"/>
</dbReference>
<gene>
    <name evidence="13" type="ORF">CE91St7_20670</name>
    <name evidence="18" type="ORF">DWW04_08125</name>
    <name evidence="19" type="ORF">E1I98_16765</name>
    <name evidence="20" type="ORF">E1J06_02675</name>
    <name evidence="16" type="ORF">F2Y51_05660</name>
    <name evidence="15" type="ORF">F2Y58_05040</name>
    <name evidence="14" type="ORF">F2Y61_16755</name>
    <name evidence="17" type="ORF">RVH45_12240</name>
</gene>
<dbReference type="EMBL" id="BQOB01000001">
    <property type="protein sequence ID" value="GKH81183.1"/>
    <property type="molecule type" value="Genomic_DNA"/>
</dbReference>
<dbReference type="NCBIfam" id="TIGR04057">
    <property type="entry name" value="SusC_RagA_signa"/>
    <property type="match status" value="1"/>
</dbReference>
<comment type="similarity">
    <text evidence="10 11">Belongs to the TonB-dependent receptor family.</text>
</comment>
<evidence type="ECO:0000256" key="7">
    <source>
        <dbReference type="ARBA" id="ARBA00023077"/>
    </source>
</evidence>
<evidence type="ECO:0000313" key="14">
    <source>
        <dbReference type="EMBL" id="KAA5380911.1"/>
    </source>
</evidence>
<dbReference type="EMBL" id="VVZB01000011">
    <property type="protein sequence ID" value="KAA5380911.1"/>
    <property type="molecule type" value="Genomic_DNA"/>
</dbReference>
<accession>A0A076J067</accession>
<proteinExistence type="inferred from homology"/>
<evidence type="ECO:0000313" key="20">
    <source>
        <dbReference type="EMBL" id="TDB06395.1"/>
    </source>
</evidence>
<evidence type="ECO:0000256" key="8">
    <source>
        <dbReference type="ARBA" id="ARBA00023136"/>
    </source>
</evidence>
<evidence type="ECO:0000256" key="5">
    <source>
        <dbReference type="ARBA" id="ARBA00022692"/>
    </source>
</evidence>
<evidence type="ECO:0000313" key="24">
    <source>
        <dbReference type="Proteomes" id="UP000347681"/>
    </source>
</evidence>
<evidence type="ECO:0000256" key="1">
    <source>
        <dbReference type="ARBA" id="ARBA00004571"/>
    </source>
</evidence>
<dbReference type="Proteomes" id="UP000283678">
    <property type="component" value="Unassembled WGS sequence"/>
</dbReference>
<keyword evidence="9 10" id="KW-0998">Cell outer membrane</keyword>
<dbReference type="EMBL" id="SLTU01000002">
    <property type="protein sequence ID" value="TDA73051.1"/>
    <property type="molecule type" value="Genomic_DNA"/>
</dbReference>
<dbReference type="Pfam" id="PF00593">
    <property type="entry name" value="TonB_dep_Rec_b-barrel"/>
    <property type="match status" value="1"/>
</dbReference>
<evidence type="ECO:0000313" key="15">
    <source>
        <dbReference type="EMBL" id="KAA5400020.1"/>
    </source>
</evidence>
<dbReference type="NCBIfam" id="TIGR04056">
    <property type="entry name" value="OMP_RagA_SusC"/>
    <property type="match status" value="1"/>
</dbReference>
<dbReference type="InterPro" id="IPR037066">
    <property type="entry name" value="Plug_dom_sf"/>
</dbReference>
<evidence type="ECO:0000256" key="11">
    <source>
        <dbReference type="RuleBase" id="RU003357"/>
    </source>
</evidence>
<evidence type="ECO:0000313" key="18">
    <source>
        <dbReference type="EMBL" id="RGV79440.1"/>
    </source>
</evidence>
<dbReference type="Proteomes" id="UP001181086">
    <property type="component" value="Unassembled WGS sequence"/>
</dbReference>
<dbReference type="InterPro" id="IPR000531">
    <property type="entry name" value="Beta-barrel_TonB"/>
</dbReference>
<evidence type="ECO:0000256" key="2">
    <source>
        <dbReference type="ARBA" id="ARBA00022448"/>
    </source>
</evidence>
<keyword evidence="8 10" id="KW-0472">Membrane</keyword>
<dbReference type="KEGG" id="bdo:EL88_19180"/>
<dbReference type="eggNOG" id="COG1629">
    <property type="taxonomic scope" value="Bacteria"/>
</dbReference>
<evidence type="ECO:0000313" key="23">
    <source>
        <dbReference type="Proteomes" id="UP000294834"/>
    </source>
</evidence>
<dbReference type="SUPFAM" id="SSF49464">
    <property type="entry name" value="Carboxypeptidase regulatory domain-like"/>
    <property type="match status" value="1"/>
</dbReference>
<dbReference type="InterPro" id="IPR008969">
    <property type="entry name" value="CarboxyPept-like_regulatory"/>
</dbReference>
<dbReference type="Pfam" id="PF13715">
    <property type="entry name" value="CarbopepD_reg_2"/>
    <property type="match status" value="1"/>
</dbReference>
<keyword evidence="5 10" id="KW-0812">Transmembrane</keyword>
<dbReference type="Pfam" id="PF07660">
    <property type="entry name" value="STN"/>
    <property type="match status" value="1"/>
</dbReference>
<dbReference type="EMBL" id="SLTX01000001">
    <property type="protein sequence ID" value="TDB06395.1"/>
    <property type="molecule type" value="Genomic_DNA"/>
</dbReference>
<comment type="caution">
    <text evidence="19">The sequence shown here is derived from an EMBL/GenBank/DDBJ whole genome shotgun (WGS) entry which is preliminary data.</text>
</comment>
<dbReference type="Gene3D" id="2.170.130.10">
    <property type="entry name" value="TonB-dependent receptor, plug domain"/>
    <property type="match status" value="1"/>
</dbReference>
<dbReference type="Pfam" id="PF07715">
    <property type="entry name" value="Plug"/>
    <property type="match status" value="1"/>
</dbReference>
<dbReference type="InterPro" id="IPR011662">
    <property type="entry name" value="Secretin/TonB_short_N"/>
</dbReference>
<reference evidence="18 21" key="1">
    <citation type="submission" date="2018-08" db="EMBL/GenBank/DDBJ databases">
        <title>A genome reference for cultivated species of the human gut microbiota.</title>
        <authorList>
            <person name="Zou Y."/>
            <person name="Xue W."/>
            <person name="Luo G."/>
        </authorList>
    </citation>
    <scope>NUCLEOTIDE SEQUENCE [LARGE SCALE GENOMIC DNA]</scope>
    <source>
        <strain evidence="18 21">AF14-1AC</strain>
    </source>
</reference>
<dbReference type="Proteomes" id="UP000347681">
    <property type="component" value="Unassembled WGS sequence"/>
</dbReference>
<dbReference type="GO" id="GO:0006826">
    <property type="term" value="P:iron ion transport"/>
    <property type="evidence" value="ECO:0007669"/>
    <property type="project" value="UniProtKB-KW"/>
</dbReference>
<keyword evidence="4" id="KW-0406">Ion transport</keyword>
<evidence type="ECO:0000259" key="12">
    <source>
        <dbReference type="SMART" id="SM00965"/>
    </source>
</evidence>
<dbReference type="Proteomes" id="UP000294527">
    <property type="component" value="Unassembled WGS sequence"/>
</dbReference>
<evidence type="ECO:0000256" key="4">
    <source>
        <dbReference type="ARBA" id="ARBA00022496"/>
    </source>
</evidence>
<protein>
    <submittedName>
        <fullName evidence="19">SusC/RagA family TonB-linked outer membrane protein</fullName>
    </submittedName>
    <submittedName>
        <fullName evidence="14">TonB-dependent receptor</fullName>
    </submittedName>
</protein>
<name>A0A076J067_9BACT</name>
<dbReference type="PROSITE" id="PS52016">
    <property type="entry name" value="TONB_DEPENDENT_REC_3"/>
    <property type="match status" value="1"/>
</dbReference>
<dbReference type="Gene3D" id="2.40.170.20">
    <property type="entry name" value="TonB-dependent receptor, beta-barrel domain"/>
    <property type="match status" value="1"/>
</dbReference>
<dbReference type="InterPro" id="IPR039426">
    <property type="entry name" value="TonB-dep_rcpt-like"/>
</dbReference>
<sequence>METTYLNVCDRPISRWSIVRLLKTVLLLLCVSFSSVYVQASDRSEGITISCKNESLEQVIHLIESQSSYLFVLNDKVNTKHKVSIKIENGNINAILNKIFQGTNMTYQVDGDHILISTTHKSIGLDETRQTTMIKGKIVDNAGEPMIGVNVLVKGTTNGAITDFEGNYSLADVNENDVLMVTYIGYLTQEIKVGKQSVINIVMKDDTQSLDEVVVVGYGVQKKSDLTGSISSIKPADITSTPTTNALKSLQGKVAGLDITQSSGQPGASISLTMRGNRSLKADNNPLVLVDGIDYGSFVDINPTDIESIEVLKDISSTAIYGTKGANGVIIITTKSGAKGQKTKIDFNAYVSIKNKAKYPRMMNGEEYAQLKREAYRTTNSAAPDQYMDDALIFNAEELEYLEKGYWVDWQDLLLGTGITQNYEISMSGGTEKTSYSLSFGFQDDKGLLKNDVLKRYNGRISLDHKINKIFNVGVNVSYTFKDQDKRQNPLNLANKIPCIGRAYDDNGNFILNPAPGNSSAFSPLCDEQPGAYEDNIRTKRMFASGYLNVNILKDFFFKSTIGIDVTDSREGIYKDKNTVANLGVKSTSSVQADNDWRYTWENILNYSKTFGKHGLTAMIGSSTTAYGYEKVLASGANQASALTSFHDLGANADSKENASQLIETQMVSFFGRLNYKFNERYLFQASLRADGSSVLAKGHKWGYFPSASAAWRISEEGFMADQDIFSNLKLRLSWGVAGNSAIDAYATLGGLKKSVYTFGSSVYGYYPSEIANKDLTWEKTSTWNLGLDFSILRNRISGTIDTYISQTSDLLLPSLLPSSTGYASVMQNIGKTENKGIEVTLNTIWFQNKNFSWNTDWTYSLNREKIKALNSGVTRDEGNLWFVGSPTQVFYDYKKIGIWQLGEEAQAKAFGGFKPGDIKVADMSPKGSEGEGVFSTDDRVIFSRVPKYTFGITNNITYKNFDLMFFIYGRIGQYVKDAYTQLYKPSALENSAPVNYWTPENPSNEYPRPNSGYSTNSYLLQSSLAFRKASFVKIRDITLGYTLPKEWTSKMMVQKLRIYCSLNNFITFTDFPNYDPESNGSMDFPLAKQVLFGINLSL</sequence>
<dbReference type="Gene3D" id="2.60.40.1120">
    <property type="entry name" value="Carboxypeptidase-like, regulatory domain"/>
    <property type="match status" value="1"/>
</dbReference>
<dbReference type="EMBL" id="JAWDEV010000010">
    <property type="protein sequence ID" value="MDU0270642.1"/>
    <property type="molecule type" value="Genomic_DNA"/>
</dbReference>
<evidence type="ECO:0000313" key="26">
    <source>
        <dbReference type="Proteomes" id="UP000481616"/>
    </source>
</evidence>
<evidence type="ECO:0000256" key="9">
    <source>
        <dbReference type="ARBA" id="ARBA00023237"/>
    </source>
</evidence>
<dbReference type="GO" id="GO:0009279">
    <property type="term" value="C:cell outer membrane"/>
    <property type="evidence" value="ECO:0007669"/>
    <property type="project" value="UniProtKB-SubCell"/>
</dbReference>
<reference evidence="24 25" key="2">
    <citation type="journal article" date="2019" name="Nat. Med.">
        <title>A library of human gut bacterial isolates paired with longitudinal multiomics data enables mechanistic microbiome research.</title>
        <authorList>
            <person name="Poyet M."/>
            <person name="Groussin M."/>
            <person name="Gibbons S.M."/>
            <person name="Avila-Pacheco J."/>
            <person name="Jiang X."/>
            <person name="Kearney S.M."/>
            <person name="Perrotta A.R."/>
            <person name="Berdy B."/>
            <person name="Zhao S."/>
            <person name="Lieberman T.D."/>
            <person name="Swanson P.K."/>
            <person name="Smith M."/>
            <person name="Roesemann S."/>
            <person name="Alexander J.E."/>
            <person name="Rich S.A."/>
            <person name="Livny J."/>
            <person name="Vlamakis H."/>
            <person name="Clish C."/>
            <person name="Bullock K."/>
            <person name="Deik A."/>
            <person name="Scott J."/>
            <person name="Pierce K.A."/>
            <person name="Xavier R.J."/>
            <person name="Alm E.J."/>
        </authorList>
    </citation>
    <scope>NUCLEOTIDE SEQUENCE [LARGE SCALE GENOMIC DNA]</scope>
    <source>
        <strain evidence="15 26">BIOML-A1</strain>
        <strain evidence="16 25">BIOML-A4</strain>
        <strain evidence="14 24">BIOML-A5</strain>
    </source>
</reference>
<evidence type="ECO:0000256" key="6">
    <source>
        <dbReference type="ARBA" id="ARBA00023004"/>
    </source>
</evidence>
<evidence type="ECO:0000313" key="21">
    <source>
        <dbReference type="Proteomes" id="UP000283678"/>
    </source>
</evidence>
<dbReference type="InterPro" id="IPR023997">
    <property type="entry name" value="TonB-dep_OMP_SusC/RagA_CS"/>
</dbReference>
<dbReference type="FunFam" id="2.60.40.1120:FF:000003">
    <property type="entry name" value="Outer membrane protein Omp121"/>
    <property type="match status" value="1"/>
</dbReference>
<evidence type="ECO:0000313" key="13">
    <source>
        <dbReference type="EMBL" id="GKH81183.1"/>
    </source>
</evidence>
<keyword evidence="3 10" id="KW-1134">Transmembrane beta strand</keyword>
<reference evidence="22 23" key="3">
    <citation type="journal article" date="2019" name="Nat. Microbiol.">
        <title>Genomic variation and strain-specific functional adaptation in the human gut microbiome during early life.</title>
        <authorList>
            <person name="Vatanen T."/>
            <person name="Plichta D.R."/>
            <person name="Somani J."/>
            <person name="Munch P.C."/>
            <person name="Arthur T.D."/>
            <person name="Hall A.B."/>
            <person name="Rudolf S."/>
            <person name="Oakeley E.J."/>
            <person name="Ke X."/>
            <person name="Young R.A."/>
            <person name="Haiser H.J."/>
            <person name="Kolde R."/>
            <person name="Yassour M."/>
            <person name="Luopajarvi K."/>
            <person name="Siljander H."/>
            <person name="Virtanen S.M."/>
            <person name="Ilonen J."/>
            <person name="Uibo R."/>
            <person name="Tillmann V."/>
            <person name="Mokurov S."/>
            <person name="Dorshakova N."/>
            <person name="Porter J.A."/>
            <person name="McHardy A.C."/>
            <person name="Lahdesmaki H."/>
            <person name="Vlamakis H."/>
            <person name="Huttenhower C."/>
            <person name="Knip M."/>
            <person name="Xavier R.J."/>
        </authorList>
    </citation>
    <scope>NUCLEOTIDE SEQUENCE [LARGE SCALE GENOMIC DNA]</scope>
    <source>
        <strain evidence="19 22">RJX1047</strain>
        <strain evidence="20 23">RJX1052</strain>
    </source>
</reference>
<dbReference type="EMBL" id="VVYY01000003">
    <property type="protein sequence ID" value="KAA5400020.1"/>
    <property type="molecule type" value="Genomic_DNA"/>
</dbReference>
<reference evidence="17" key="5">
    <citation type="submission" date="2023-10" db="EMBL/GenBank/DDBJ databases">
        <title>Genome of Potential pathogenic bacteria in Crohn's disease.</title>
        <authorList>
            <person name="Rodriguez-Palacios A."/>
        </authorList>
    </citation>
    <scope>NUCLEOTIDE SEQUENCE</scope>
    <source>
        <strain evidence="17">CavFT-hAR62</strain>
    </source>
</reference>
<dbReference type="EMBL" id="VVZA01000003">
    <property type="protein sequence ID" value="KAA5406964.1"/>
    <property type="molecule type" value="Genomic_DNA"/>
</dbReference>
<evidence type="ECO:0000313" key="19">
    <source>
        <dbReference type="EMBL" id="TDA73051.1"/>
    </source>
</evidence>
<evidence type="ECO:0000256" key="3">
    <source>
        <dbReference type="ARBA" id="ARBA00022452"/>
    </source>
</evidence>
<evidence type="ECO:0000313" key="17">
    <source>
        <dbReference type="EMBL" id="MDU0270642.1"/>
    </source>
</evidence>
<dbReference type="InterPro" id="IPR023996">
    <property type="entry name" value="TonB-dep_OMP_SusC/RagA"/>
</dbReference>
<dbReference type="RefSeq" id="WP_007840591.1">
    <property type="nucleotide sequence ID" value="NZ_BAABZF010000001.1"/>
</dbReference>
<dbReference type="FunFam" id="2.170.130.10:FF:000008">
    <property type="entry name" value="SusC/RagA family TonB-linked outer membrane protein"/>
    <property type="match status" value="1"/>
</dbReference>
<dbReference type="InterPro" id="IPR012910">
    <property type="entry name" value="Plug_dom"/>
</dbReference>
<dbReference type="Proteomes" id="UP000294834">
    <property type="component" value="Unassembled WGS sequence"/>
</dbReference>
<evidence type="ECO:0000313" key="22">
    <source>
        <dbReference type="Proteomes" id="UP000294527"/>
    </source>
</evidence>
<comment type="subcellular location">
    <subcellularLocation>
        <location evidence="1 10">Cell outer membrane</location>
        <topology evidence="1 10">Multi-pass membrane protein</topology>
    </subcellularLocation>
</comment>
<keyword evidence="6" id="KW-0408">Iron</keyword>
<reference evidence="13" key="4">
    <citation type="submission" date="2022-01" db="EMBL/GenBank/DDBJ databases">
        <title>Novel bile acid biosynthetic pathways are enriched in the microbiome of centenarians.</title>
        <authorList>
            <person name="Sato Y."/>
            <person name="Atarashi K."/>
            <person name="Plichta R.D."/>
            <person name="Arai Y."/>
            <person name="Sasajima S."/>
            <person name="Kearney M.S."/>
            <person name="Suda W."/>
            <person name="Takeshita K."/>
            <person name="Sasaki T."/>
            <person name="Okamoto S."/>
            <person name="Skelly N.A."/>
            <person name="Okamura Y."/>
            <person name="Vlamakis H."/>
            <person name="Li Y."/>
            <person name="Tanoue T."/>
            <person name="Takei H."/>
            <person name="Nittono H."/>
            <person name="Narushima S."/>
            <person name="Irie J."/>
            <person name="Itoh H."/>
            <person name="Moriya K."/>
            <person name="Sugiura Y."/>
            <person name="Suematsu M."/>
            <person name="Moritoki N."/>
            <person name="Shibata S."/>
            <person name="Littman R.D."/>
            <person name="Fischbach A.M."/>
            <person name="Uwamino Y."/>
            <person name="Inoue T."/>
            <person name="Honda A."/>
            <person name="Hattori M."/>
            <person name="Murai T."/>
            <person name="Xavier J.R."/>
            <person name="Hirose N."/>
            <person name="Honda K."/>
        </authorList>
    </citation>
    <scope>NUCLEOTIDE SEQUENCE</scope>
    <source>
        <strain evidence="13">CE91-St7</strain>
    </source>
</reference>
<keyword evidence="7 11" id="KW-0798">TonB box</keyword>
<dbReference type="SUPFAM" id="SSF56935">
    <property type="entry name" value="Porins"/>
    <property type="match status" value="1"/>
</dbReference>
<evidence type="ECO:0000256" key="10">
    <source>
        <dbReference type="PROSITE-ProRule" id="PRU01360"/>
    </source>
</evidence>
<dbReference type="Proteomes" id="UP001055104">
    <property type="component" value="Unassembled WGS sequence"/>
</dbReference>
<evidence type="ECO:0000313" key="16">
    <source>
        <dbReference type="EMBL" id="KAA5406964.1"/>
    </source>
</evidence>
<feature type="domain" description="Secretin/TonB short N-terminal" evidence="12">
    <location>
        <begin position="69"/>
        <end position="119"/>
    </location>
</feature>
<keyword evidence="4" id="KW-0410">Iron transport</keyword>
<dbReference type="KEGG" id="bdh:GV66_09265"/>
<dbReference type="AlphaFoldDB" id="A0A076J067"/>
<evidence type="ECO:0000313" key="25">
    <source>
        <dbReference type="Proteomes" id="UP000441162"/>
    </source>
</evidence>
<organism evidence="19 22">
    <name type="scientific">Phocaeicola dorei</name>
    <dbReference type="NCBI Taxonomy" id="357276"/>
    <lineage>
        <taxon>Bacteria</taxon>
        <taxon>Pseudomonadati</taxon>
        <taxon>Bacteroidota</taxon>
        <taxon>Bacteroidia</taxon>
        <taxon>Bacteroidales</taxon>
        <taxon>Bacteroidaceae</taxon>
        <taxon>Phocaeicola</taxon>
    </lineage>
</organism>
<keyword evidence="14" id="KW-0675">Receptor</keyword>
<dbReference type="Gene3D" id="3.55.50.30">
    <property type="match status" value="1"/>
</dbReference>
<dbReference type="Proteomes" id="UP000481616">
    <property type="component" value="Unassembled WGS sequence"/>
</dbReference>
<keyword evidence="2 10" id="KW-0813">Transport</keyword>